<dbReference type="Pfam" id="PF14050">
    <property type="entry name" value="Nudc_N"/>
    <property type="match status" value="1"/>
</dbReference>
<dbReference type="GO" id="GO:0006457">
    <property type="term" value="P:protein folding"/>
    <property type="evidence" value="ECO:0007669"/>
    <property type="project" value="TreeGrafter"/>
</dbReference>
<evidence type="ECO:0000313" key="4">
    <source>
        <dbReference type="EMBL" id="GAU97366.1"/>
    </source>
</evidence>
<feature type="compositionally biased region" description="Polar residues" evidence="2">
    <location>
        <begin position="104"/>
        <end position="142"/>
    </location>
</feature>
<evidence type="ECO:0000313" key="5">
    <source>
        <dbReference type="Proteomes" id="UP000186922"/>
    </source>
</evidence>
<dbReference type="PANTHER" id="PTHR12356">
    <property type="entry name" value="NUCLEAR MOVEMENT PROTEIN NUDC"/>
    <property type="match status" value="1"/>
</dbReference>
<dbReference type="Gene3D" id="2.60.40.790">
    <property type="match status" value="1"/>
</dbReference>
<dbReference type="GO" id="GO:0005737">
    <property type="term" value="C:cytoplasm"/>
    <property type="evidence" value="ECO:0007669"/>
    <property type="project" value="TreeGrafter"/>
</dbReference>
<feature type="compositionally biased region" description="Low complexity" evidence="2">
    <location>
        <begin position="81"/>
        <end position="103"/>
    </location>
</feature>
<dbReference type="InterPro" id="IPR025934">
    <property type="entry name" value="NudC_N_dom"/>
</dbReference>
<gene>
    <name evidence="4" type="primary">RvY_08679-1</name>
    <name evidence="4" type="synonym">RvY_08679.1</name>
    <name evidence="4" type="ORF">RvY_08679</name>
</gene>
<dbReference type="SUPFAM" id="SSF49764">
    <property type="entry name" value="HSP20-like chaperones"/>
    <property type="match status" value="1"/>
</dbReference>
<feature type="region of interest" description="Disordered" evidence="2">
    <location>
        <begin position="81"/>
        <end position="142"/>
    </location>
</feature>
<dbReference type="GO" id="GO:0051082">
    <property type="term" value="F:unfolded protein binding"/>
    <property type="evidence" value="ECO:0007669"/>
    <property type="project" value="TreeGrafter"/>
</dbReference>
<dbReference type="InterPro" id="IPR007052">
    <property type="entry name" value="CS_dom"/>
</dbReference>
<evidence type="ECO:0000256" key="1">
    <source>
        <dbReference type="ARBA" id="ARBA00022553"/>
    </source>
</evidence>
<dbReference type="STRING" id="947166.A0A1D1V6P4"/>
<protein>
    <recommendedName>
        <fullName evidence="3">CS domain-containing protein</fullName>
    </recommendedName>
</protein>
<dbReference type="Proteomes" id="UP000186922">
    <property type="component" value="Unassembled WGS sequence"/>
</dbReference>
<proteinExistence type="predicted"/>
<dbReference type="OrthoDB" id="515366at2759"/>
<evidence type="ECO:0000256" key="2">
    <source>
        <dbReference type="SAM" id="MobiDB-lite"/>
    </source>
</evidence>
<keyword evidence="1" id="KW-0597">Phosphoprotein</keyword>
<sequence length="356" mass="38856">MEESTSMYDEALLSILNKEGQIQPFLNVIFGFLHRRTDFFKPLTPDGKYGFPPNVALNMVRSICLHYANLNNKYSSVQLPQQSVPSSASSPATSTTTSTSSSSNRKTGSETRQQSLEGLINQPNLPNCSTTPSLQSNTGSASINNAETSELSSVSISPETGETRSFVIPTITAHPAEDAGNGAVHDTFSWNQSADDVDVKVYVGRTISKSKQLQIELSRNKVSVSIRDTKQVLLSGTFQHPINSGESMWILVPGEYVQLTLQKEQAGRWWSCLLEGESPIDLTKINAEVPFGDLGDEEQALVRKMTHEQVKKAKGDGGKISLALQPNNLPNTLKEAWNLPGSPFQGQPFDPSLVML</sequence>
<dbReference type="PANTHER" id="PTHR12356:SF19">
    <property type="entry name" value="NUDC DOMAIN-CONTAINING PROTEIN 3"/>
    <property type="match status" value="1"/>
</dbReference>
<dbReference type="PROSITE" id="PS51203">
    <property type="entry name" value="CS"/>
    <property type="match status" value="1"/>
</dbReference>
<dbReference type="InterPro" id="IPR037898">
    <property type="entry name" value="NudC_fam"/>
</dbReference>
<name>A0A1D1V6P4_RAMVA</name>
<evidence type="ECO:0000259" key="3">
    <source>
        <dbReference type="PROSITE" id="PS51203"/>
    </source>
</evidence>
<dbReference type="InterPro" id="IPR008978">
    <property type="entry name" value="HSP20-like_chaperone"/>
</dbReference>
<organism evidence="4 5">
    <name type="scientific">Ramazzottius varieornatus</name>
    <name type="common">Water bear</name>
    <name type="synonym">Tardigrade</name>
    <dbReference type="NCBI Taxonomy" id="947166"/>
    <lineage>
        <taxon>Eukaryota</taxon>
        <taxon>Metazoa</taxon>
        <taxon>Ecdysozoa</taxon>
        <taxon>Tardigrada</taxon>
        <taxon>Eutardigrada</taxon>
        <taxon>Parachela</taxon>
        <taxon>Hypsibioidea</taxon>
        <taxon>Ramazzottiidae</taxon>
        <taxon>Ramazzottius</taxon>
    </lineage>
</organism>
<accession>A0A1D1V6P4</accession>
<dbReference type="AlphaFoldDB" id="A0A1D1V6P4"/>
<comment type="caution">
    <text evidence="4">The sequence shown here is derived from an EMBL/GenBank/DDBJ whole genome shotgun (WGS) entry which is preliminary data.</text>
</comment>
<feature type="domain" description="CS" evidence="3">
    <location>
        <begin position="183"/>
        <end position="274"/>
    </location>
</feature>
<keyword evidence="5" id="KW-1185">Reference proteome</keyword>
<dbReference type="Pfam" id="PF04969">
    <property type="entry name" value="CS"/>
    <property type="match status" value="1"/>
</dbReference>
<reference evidence="4 5" key="1">
    <citation type="journal article" date="2016" name="Nat. Commun.">
        <title>Extremotolerant tardigrade genome and improved radiotolerance of human cultured cells by tardigrade-unique protein.</title>
        <authorList>
            <person name="Hashimoto T."/>
            <person name="Horikawa D.D."/>
            <person name="Saito Y."/>
            <person name="Kuwahara H."/>
            <person name="Kozuka-Hata H."/>
            <person name="Shin-I T."/>
            <person name="Minakuchi Y."/>
            <person name="Ohishi K."/>
            <person name="Motoyama A."/>
            <person name="Aizu T."/>
            <person name="Enomoto A."/>
            <person name="Kondo K."/>
            <person name="Tanaka S."/>
            <person name="Hara Y."/>
            <person name="Koshikawa S."/>
            <person name="Sagara H."/>
            <person name="Miura T."/>
            <person name="Yokobori S."/>
            <person name="Miyagawa K."/>
            <person name="Suzuki Y."/>
            <person name="Kubo T."/>
            <person name="Oyama M."/>
            <person name="Kohara Y."/>
            <person name="Fujiyama A."/>
            <person name="Arakawa K."/>
            <person name="Katayama T."/>
            <person name="Toyoda A."/>
            <person name="Kunieda T."/>
        </authorList>
    </citation>
    <scope>NUCLEOTIDE SEQUENCE [LARGE SCALE GENOMIC DNA]</scope>
    <source>
        <strain evidence="4 5">YOKOZUNA-1</strain>
    </source>
</reference>
<dbReference type="EMBL" id="BDGG01000004">
    <property type="protein sequence ID" value="GAU97366.1"/>
    <property type="molecule type" value="Genomic_DNA"/>
</dbReference>